<dbReference type="Proteomes" id="UP000092498">
    <property type="component" value="Chromosome"/>
</dbReference>
<dbReference type="InParanoid" id="A0A1B1ALX1"/>
<organism evidence="2 3">
    <name type="scientific">Candidatus Viadribacter manganicus</name>
    <dbReference type="NCBI Taxonomy" id="1759059"/>
    <lineage>
        <taxon>Bacteria</taxon>
        <taxon>Pseudomonadati</taxon>
        <taxon>Pseudomonadota</taxon>
        <taxon>Alphaproteobacteria</taxon>
        <taxon>Hyphomonadales</taxon>
        <taxon>Hyphomonadaceae</taxon>
        <taxon>Candidatus Viadribacter</taxon>
    </lineage>
</organism>
<keyword evidence="1" id="KW-0472">Membrane</keyword>
<protein>
    <recommendedName>
        <fullName evidence="4">SnoaL-like domain-containing protein</fullName>
    </recommendedName>
</protein>
<sequence length="144" mass="15859">MVTVKRSSLRVLSIALGLLFIAGFYYFFHYRLPWDWDAPGTGRLPREIVSGFMSEAYDNGRGAGAAADYFASDGVDNVPLAQDRQDGAPIPHEVLSVVAQGQTVVVIHRIGPARGESAIEAIDVFATNRGRIVSRQRYLTEFDQ</sequence>
<keyword evidence="1" id="KW-1133">Transmembrane helix</keyword>
<proteinExistence type="predicted"/>
<dbReference type="STRING" id="1759059.ATE48_17565"/>
<dbReference type="KEGG" id="cbot:ATE48_17565"/>
<evidence type="ECO:0000313" key="3">
    <source>
        <dbReference type="Proteomes" id="UP000092498"/>
    </source>
</evidence>
<accession>A0A1B1ALX1</accession>
<feature type="transmembrane region" description="Helical" evidence="1">
    <location>
        <begin position="9"/>
        <end position="28"/>
    </location>
</feature>
<dbReference type="Gene3D" id="3.10.450.50">
    <property type="match status" value="1"/>
</dbReference>
<dbReference type="RefSeq" id="WP_083197451.1">
    <property type="nucleotide sequence ID" value="NZ_CP013244.1"/>
</dbReference>
<evidence type="ECO:0000256" key="1">
    <source>
        <dbReference type="SAM" id="Phobius"/>
    </source>
</evidence>
<keyword evidence="1" id="KW-0812">Transmembrane</keyword>
<name>A0A1B1ALX1_9PROT</name>
<evidence type="ECO:0008006" key="4">
    <source>
        <dbReference type="Google" id="ProtNLM"/>
    </source>
</evidence>
<gene>
    <name evidence="2" type="ORF">ATE48_17565</name>
</gene>
<reference evidence="2 3" key="1">
    <citation type="submission" date="2015-11" db="EMBL/GenBank/DDBJ databases">
        <title>Whole-Genome Sequence of Candidatus Oderbacter manganicum from the National Park Lower Oder Valley, Germany.</title>
        <authorList>
            <person name="Braun B."/>
            <person name="Liere K."/>
            <person name="Szewzyk U."/>
        </authorList>
    </citation>
    <scope>NUCLEOTIDE SEQUENCE [LARGE SCALE GENOMIC DNA]</scope>
    <source>
        <strain evidence="2 3">OTSz_A_272</strain>
    </source>
</reference>
<keyword evidence="3" id="KW-1185">Reference proteome</keyword>
<evidence type="ECO:0000313" key="2">
    <source>
        <dbReference type="EMBL" id="ANP47578.1"/>
    </source>
</evidence>
<dbReference type="EMBL" id="CP013244">
    <property type="protein sequence ID" value="ANP47578.1"/>
    <property type="molecule type" value="Genomic_DNA"/>
</dbReference>
<dbReference type="AlphaFoldDB" id="A0A1B1ALX1"/>